<feature type="transmembrane region" description="Helical" evidence="1">
    <location>
        <begin position="95"/>
        <end position="115"/>
    </location>
</feature>
<feature type="transmembrane region" description="Helical" evidence="1">
    <location>
        <begin position="146"/>
        <end position="165"/>
    </location>
</feature>
<dbReference type="EMBL" id="JACFYF010000005">
    <property type="protein sequence ID" value="MBA5762679.1"/>
    <property type="molecule type" value="Genomic_DNA"/>
</dbReference>
<feature type="transmembrane region" description="Helical" evidence="1">
    <location>
        <begin position="259"/>
        <end position="275"/>
    </location>
</feature>
<dbReference type="AlphaFoldDB" id="A0A7W2FR63"/>
<comment type="caution">
    <text evidence="3">The sequence shown here is derived from an EMBL/GenBank/DDBJ whole genome shotgun (WGS) entry which is preliminary data.</text>
</comment>
<keyword evidence="1" id="KW-1133">Transmembrane helix</keyword>
<feature type="domain" description="EamA" evidence="2">
    <location>
        <begin position="146"/>
        <end position="270"/>
    </location>
</feature>
<keyword evidence="1" id="KW-0812">Transmembrane</keyword>
<evidence type="ECO:0000256" key="1">
    <source>
        <dbReference type="SAM" id="Phobius"/>
    </source>
</evidence>
<dbReference type="GO" id="GO:0016020">
    <property type="term" value="C:membrane"/>
    <property type="evidence" value="ECO:0007669"/>
    <property type="project" value="InterPro"/>
</dbReference>
<dbReference type="Pfam" id="PF00892">
    <property type="entry name" value="EamA"/>
    <property type="match status" value="2"/>
</dbReference>
<name>A0A7W2FR63_9VIBR</name>
<reference evidence="3 4" key="1">
    <citation type="submission" date="2020-07" db="EMBL/GenBank/DDBJ databases">
        <title>Vibrio marinisediminis sp. nov., isolated from marine sediment.</title>
        <authorList>
            <person name="Ji X."/>
        </authorList>
    </citation>
    <scope>NUCLEOTIDE SEQUENCE [LARGE SCALE GENOMIC DNA]</scope>
    <source>
        <strain evidence="3 4">404</strain>
    </source>
</reference>
<dbReference type="SUPFAM" id="SSF103481">
    <property type="entry name" value="Multidrug resistance efflux transporter EmrE"/>
    <property type="match status" value="2"/>
</dbReference>
<feature type="transmembrane region" description="Helical" evidence="1">
    <location>
        <begin position="177"/>
        <end position="198"/>
    </location>
</feature>
<feature type="transmembrane region" description="Helical" evidence="1">
    <location>
        <begin position="68"/>
        <end position="89"/>
    </location>
</feature>
<dbReference type="PANTHER" id="PTHR22911:SF103">
    <property type="entry name" value="BLR2811 PROTEIN"/>
    <property type="match status" value="1"/>
</dbReference>
<feature type="transmembrane region" description="Helical" evidence="1">
    <location>
        <begin position="236"/>
        <end position="253"/>
    </location>
</feature>
<feature type="transmembrane region" description="Helical" evidence="1">
    <location>
        <begin position="37"/>
        <end position="56"/>
    </location>
</feature>
<organism evidence="3 4">
    <name type="scientific">Vibrio marinisediminis</name>
    <dbReference type="NCBI Taxonomy" id="2758441"/>
    <lineage>
        <taxon>Bacteria</taxon>
        <taxon>Pseudomonadati</taxon>
        <taxon>Pseudomonadota</taxon>
        <taxon>Gammaproteobacteria</taxon>
        <taxon>Vibrionales</taxon>
        <taxon>Vibrionaceae</taxon>
        <taxon>Vibrio</taxon>
    </lineage>
</organism>
<evidence type="ECO:0000313" key="3">
    <source>
        <dbReference type="EMBL" id="MBA5762679.1"/>
    </source>
</evidence>
<feature type="domain" description="EamA" evidence="2">
    <location>
        <begin position="8"/>
        <end position="139"/>
    </location>
</feature>
<evidence type="ECO:0000313" key="4">
    <source>
        <dbReference type="Proteomes" id="UP000571701"/>
    </source>
</evidence>
<dbReference type="PANTHER" id="PTHR22911">
    <property type="entry name" value="ACYL-MALONYL CONDENSING ENZYME-RELATED"/>
    <property type="match status" value="1"/>
</dbReference>
<sequence>MAWSISTIAIVLLVAGNLAASLSDVAVKLLEGDISSFQYVFVRQSLSVLLLLPLWLRLPATERALSAPGIIAIRAVLIMIGSGCMMVAITHLPLATANAVFYAAPLLMLPLSVWVLKETPPLAKIVATAIGFVGVLLVLRPSQFHWAAWFALGTATTLAIFNILSRKLPQSQPVITTLFWTSVMTVPFSAILAAMYWQPINAEQLWLIAISASLILTYNGLAVIAYKKAPAGQIALAEYSGLVFIAAIGVWGFNEIPDSLTALGIILIILPLLPYREMIQRRKRIQ</sequence>
<accession>A0A7W2FR63</accession>
<dbReference type="InterPro" id="IPR037185">
    <property type="entry name" value="EmrE-like"/>
</dbReference>
<dbReference type="Proteomes" id="UP000571701">
    <property type="component" value="Unassembled WGS sequence"/>
</dbReference>
<feature type="transmembrane region" description="Helical" evidence="1">
    <location>
        <begin position="122"/>
        <end position="140"/>
    </location>
</feature>
<dbReference type="RefSeq" id="WP_182108721.1">
    <property type="nucleotide sequence ID" value="NZ_JACFYF010000005.1"/>
</dbReference>
<keyword evidence="1" id="KW-0472">Membrane</keyword>
<keyword evidence="4" id="KW-1185">Reference proteome</keyword>
<feature type="transmembrane region" description="Helical" evidence="1">
    <location>
        <begin position="204"/>
        <end position="224"/>
    </location>
</feature>
<evidence type="ECO:0000259" key="2">
    <source>
        <dbReference type="Pfam" id="PF00892"/>
    </source>
</evidence>
<dbReference type="InterPro" id="IPR000620">
    <property type="entry name" value="EamA_dom"/>
</dbReference>
<protein>
    <submittedName>
        <fullName evidence="3">DMT family transporter</fullName>
    </submittedName>
</protein>
<proteinExistence type="predicted"/>
<gene>
    <name evidence="3" type="ORF">H2O73_10025</name>
</gene>